<feature type="transmembrane region" description="Helical" evidence="2">
    <location>
        <begin position="76"/>
        <end position="101"/>
    </location>
</feature>
<evidence type="ECO:0000313" key="4">
    <source>
        <dbReference type="Proteomes" id="UP001291999"/>
    </source>
</evidence>
<keyword evidence="4" id="KW-1185">Reference proteome</keyword>
<gene>
    <name evidence="3" type="ORF">SFC79_12760</name>
</gene>
<sequence>MTGPSGFDPIVGTPVDPMTSGSHAVGDATPRGSGDERSLGEIVGDISTDLTTLVKKELELARTELKEEATKAGKGAGMLGGAGVAGLLALILGSFALAYLLDNWMPVELAFLIVTLLWAIVGAVLAAKGRKELKNANPQLPETQQTLKEDAQWVKAQKS</sequence>
<comment type="caution">
    <text evidence="3">The sequence shown here is derived from an EMBL/GenBank/DDBJ whole genome shotgun (WGS) entry which is preliminary data.</text>
</comment>
<reference evidence="3 4" key="1">
    <citation type="submission" date="2023-11" db="EMBL/GenBank/DDBJ databases">
        <title>Novel species in genus Nocardioides.</title>
        <authorList>
            <person name="Zhou H."/>
        </authorList>
    </citation>
    <scope>NUCLEOTIDE SEQUENCE [LARGE SCALE GENOMIC DNA]</scope>
    <source>
        <strain evidence="3 4">S-58</strain>
    </source>
</reference>
<organism evidence="3 4">
    <name type="scientific">Nocardioides renjunii</name>
    <dbReference type="NCBI Taxonomy" id="3095075"/>
    <lineage>
        <taxon>Bacteria</taxon>
        <taxon>Bacillati</taxon>
        <taxon>Actinomycetota</taxon>
        <taxon>Actinomycetes</taxon>
        <taxon>Propionibacteriales</taxon>
        <taxon>Nocardioidaceae</taxon>
        <taxon>Nocardioides</taxon>
    </lineage>
</organism>
<keyword evidence="2" id="KW-0812">Transmembrane</keyword>
<dbReference type="InterPro" id="IPR009937">
    <property type="entry name" value="Phage_holin_3_6"/>
</dbReference>
<accession>A0ABU5KCD3</accession>
<keyword evidence="2" id="KW-0472">Membrane</keyword>
<evidence type="ECO:0000256" key="2">
    <source>
        <dbReference type="SAM" id="Phobius"/>
    </source>
</evidence>
<protein>
    <submittedName>
        <fullName evidence="3">Phage holin family protein</fullName>
    </submittedName>
</protein>
<dbReference type="EMBL" id="JAXQPW010000004">
    <property type="protein sequence ID" value="MDZ5662638.1"/>
    <property type="molecule type" value="Genomic_DNA"/>
</dbReference>
<evidence type="ECO:0000313" key="3">
    <source>
        <dbReference type="EMBL" id="MDZ5662638.1"/>
    </source>
</evidence>
<feature type="region of interest" description="Disordered" evidence="1">
    <location>
        <begin position="136"/>
        <end position="159"/>
    </location>
</feature>
<dbReference type="RefSeq" id="WP_216652133.1">
    <property type="nucleotide sequence ID" value="NZ_JAXQPW010000004.1"/>
</dbReference>
<feature type="transmembrane region" description="Helical" evidence="2">
    <location>
        <begin position="107"/>
        <end position="127"/>
    </location>
</feature>
<dbReference type="Proteomes" id="UP001291999">
    <property type="component" value="Unassembled WGS sequence"/>
</dbReference>
<proteinExistence type="predicted"/>
<name>A0ABU5KCD3_9ACTN</name>
<feature type="region of interest" description="Disordered" evidence="1">
    <location>
        <begin position="1"/>
        <end position="38"/>
    </location>
</feature>
<keyword evidence="2" id="KW-1133">Transmembrane helix</keyword>
<feature type="compositionally biased region" description="Polar residues" evidence="1">
    <location>
        <begin position="136"/>
        <end position="146"/>
    </location>
</feature>
<dbReference type="Pfam" id="PF07332">
    <property type="entry name" value="Phage_holin_3_6"/>
    <property type="match status" value="1"/>
</dbReference>
<evidence type="ECO:0000256" key="1">
    <source>
        <dbReference type="SAM" id="MobiDB-lite"/>
    </source>
</evidence>